<evidence type="ECO:0000313" key="2">
    <source>
        <dbReference type="EMBL" id="MEX1666786.1"/>
    </source>
</evidence>
<evidence type="ECO:0000259" key="1">
    <source>
        <dbReference type="Pfam" id="PF00535"/>
    </source>
</evidence>
<feature type="domain" description="Glycosyltransferase 2-like" evidence="1">
    <location>
        <begin position="13"/>
        <end position="110"/>
    </location>
</feature>
<comment type="caution">
    <text evidence="2">The sequence shown here is derived from an EMBL/GenBank/DDBJ whole genome shotgun (WGS) entry which is preliminary data.</text>
</comment>
<organism evidence="2 3">
    <name type="scientific">Zhongshania arctica</name>
    <dbReference type="NCBI Taxonomy" id="3238302"/>
    <lineage>
        <taxon>Bacteria</taxon>
        <taxon>Pseudomonadati</taxon>
        <taxon>Pseudomonadota</taxon>
        <taxon>Gammaproteobacteria</taxon>
        <taxon>Cellvibrionales</taxon>
        <taxon>Spongiibacteraceae</taxon>
        <taxon>Zhongshania</taxon>
    </lineage>
</organism>
<dbReference type="PANTHER" id="PTHR43685:SF2">
    <property type="entry name" value="GLYCOSYLTRANSFERASE 2-LIKE DOMAIN-CONTAINING PROTEIN"/>
    <property type="match status" value="1"/>
</dbReference>
<dbReference type="CDD" id="cd00761">
    <property type="entry name" value="Glyco_tranf_GTA_type"/>
    <property type="match status" value="1"/>
</dbReference>
<dbReference type="RefSeq" id="WP_368376856.1">
    <property type="nucleotide sequence ID" value="NZ_JBFRYB010000001.1"/>
</dbReference>
<name>A0ABV3TYT2_9GAMM</name>
<sequence length="307" mass="34350">MTENSDMQLPKYSVVVPLYNKAGHIGDTLDSIVAQTVSDFEVVVVDDGSSDKGPDIVREYSQLDTRIRLICQANGGVSKARNTGISEAKGEYIVFLDGDDLWAPYLLSEIDSLLIAFPQCGAYSTAYAHRYQKGDDIVIQPKFNALQRRSAQFEYDFFAVASRGELPITPSCACVPAVVLKQVGGFPEGEPMGEDQDMWVRIAYRYSMAFSQRVSSYYLQDADNRACLTNPPDSECPFSKRLLAHAMNSADSRKQDMLRLTANHILHIAQLNIRAGKSEAVLPLLRDSRTRLLPLKRLKWEIIRIFS</sequence>
<dbReference type="SUPFAM" id="SSF53448">
    <property type="entry name" value="Nucleotide-diphospho-sugar transferases"/>
    <property type="match status" value="1"/>
</dbReference>
<keyword evidence="2" id="KW-0808">Transferase</keyword>
<proteinExistence type="predicted"/>
<keyword evidence="2" id="KW-0328">Glycosyltransferase</keyword>
<dbReference type="PANTHER" id="PTHR43685">
    <property type="entry name" value="GLYCOSYLTRANSFERASE"/>
    <property type="match status" value="1"/>
</dbReference>
<gene>
    <name evidence="2" type="ORF">AB4875_14920</name>
</gene>
<dbReference type="Gene3D" id="3.90.550.10">
    <property type="entry name" value="Spore Coat Polysaccharide Biosynthesis Protein SpsA, Chain A"/>
    <property type="match status" value="1"/>
</dbReference>
<dbReference type="EMBL" id="JBFRYB010000001">
    <property type="protein sequence ID" value="MEX1666786.1"/>
    <property type="molecule type" value="Genomic_DNA"/>
</dbReference>
<reference evidence="2 3" key="1">
    <citation type="journal article" date="2011" name="Int. J. Syst. Evol. Microbiol.">
        <title>Zhongshania antarctica gen. nov., sp. nov. and Zhongshania guokunii sp. nov., gammaproteobacteria respectively isolated from coastal attached (fast) ice and surface seawater of the Antarctic.</title>
        <authorList>
            <person name="Li H.J."/>
            <person name="Zhang X.Y."/>
            <person name="Chen C.X."/>
            <person name="Zhang Y.J."/>
            <person name="Gao Z.M."/>
            <person name="Yu Y."/>
            <person name="Chen X.L."/>
            <person name="Chen B."/>
            <person name="Zhang Y.Z."/>
        </authorList>
    </citation>
    <scope>NUCLEOTIDE SEQUENCE [LARGE SCALE GENOMIC DNA]</scope>
    <source>
        <strain evidence="2 3">R06B22</strain>
    </source>
</reference>
<dbReference type="InterPro" id="IPR029044">
    <property type="entry name" value="Nucleotide-diphossugar_trans"/>
</dbReference>
<keyword evidence="3" id="KW-1185">Reference proteome</keyword>
<evidence type="ECO:0000313" key="3">
    <source>
        <dbReference type="Proteomes" id="UP001557484"/>
    </source>
</evidence>
<dbReference type="Pfam" id="PF00535">
    <property type="entry name" value="Glycos_transf_2"/>
    <property type="match status" value="1"/>
</dbReference>
<dbReference type="Proteomes" id="UP001557484">
    <property type="component" value="Unassembled WGS sequence"/>
</dbReference>
<dbReference type="EC" id="2.4.-.-" evidence="2"/>
<protein>
    <submittedName>
        <fullName evidence="2">Glycosyltransferase family 2 protein</fullName>
        <ecNumber evidence="2">2.4.-.-</ecNumber>
    </submittedName>
</protein>
<dbReference type="GO" id="GO:0016757">
    <property type="term" value="F:glycosyltransferase activity"/>
    <property type="evidence" value="ECO:0007669"/>
    <property type="project" value="UniProtKB-KW"/>
</dbReference>
<accession>A0ABV3TYT2</accession>
<dbReference type="InterPro" id="IPR001173">
    <property type="entry name" value="Glyco_trans_2-like"/>
</dbReference>
<dbReference type="InterPro" id="IPR050834">
    <property type="entry name" value="Glycosyltransf_2"/>
</dbReference>